<organism evidence="2 3">
    <name type="scientific">Steroidobacter gossypii</name>
    <dbReference type="NCBI Taxonomy" id="2805490"/>
    <lineage>
        <taxon>Bacteria</taxon>
        <taxon>Pseudomonadati</taxon>
        <taxon>Pseudomonadota</taxon>
        <taxon>Gammaproteobacteria</taxon>
        <taxon>Steroidobacterales</taxon>
        <taxon>Steroidobacteraceae</taxon>
        <taxon>Steroidobacter</taxon>
    </lineage>
</organism>
<gene>
    <name evidence="2" type="ORF">JM946_22155</name>
</gene>
<keyword evidence="3" id="KW-1185">Reference proteome</keyword>
<keyword evidence="1" id="KW-1133">Transmembrane helix</keyword>
<evidence type="ECO:0000256" key="1">
    <source>
        <dbReference type="SAM" id="Phobius"/>
    </source>
</evidence>
<keyword evidence="1" id="KW-0812">Transmembrane</keyword>
<dbReference type="Proteomes" id="UP000661077">
    <property type="component" value="Unassembled WGS sequence"/>
</dbReference>
<dbReference type="RefSeq" id="WP_203169563.1">
    <property type="nucleotide sequence ID" value="NZ_JAEVLS010000005.1"/>
</dbReference>
<keyword evidence="1" id="KW-0472">Membrane</keyword>
<evidence type="ECO:0000313" key="3">
    <source>
        <dbReference type="Proteomes" id="UP000661077"/>
    </source>
</evidence>
<comment type="caution">
    <text evidence="2">The sequence shown here is derived from an EMBL/GenBank/DDBJ whole genome shotgun (WGS) entry which is preliminary data.</text>
</comment>
<accession>A0ABS1X2J8</accession>
<proteinExistence type="predicted"/>
<feature type="transmembrane region" description="Helical" evidence="1">
    <location>
        <begin position="30"/>
        <end position="52"/>
    </location>
</feature>
<reference evidence="2 3" key="1">
    <citation type="journal article" date="2021" name="Int. J. Syst. Evol. Microbiol.">
        <title>Steroidobacter gossypii sp. nov., isolated from soil of cotton cropping field.</title>
        <authorList>
            <person name="Huang R."/>
            <person name="Yang S."/>
            <person name="Zhen C."/>
            <person name="Liu W."/>
        </authorList>
    </citation>
    <scope>NUCLEOTIDE SEQUENCE [LARGE SCALE GENOMIC DNA]</scope>
    <source>
        <strain evidence="2 3">S1-65</strain>
    </source>
</reference>
<sequence>MRIAKPILLVTTPIGLAIGLYEGWRLAGGLVFIMAALMLVIAVAFGSVVYTIRRERKEEERKKAAAAEQPPPLDR</sequence>
<evidence type="ECO:0000313" key="2">
    <source>
        <dbReference type="EMBL" id="MBM0107453.1"/>
    </source>
</evidence>
<name>A0ABS1X2J8_9GAMM</name>
<dbReference type="EMBL" id="JAEVLS010000005">
    <property type="protein sequence ID" value="MBM0107453.1"/>
    <property type="molecule type" value="Genomic_DNA"/>
</dbReference>
<protein>
    <submittedName>
        <fullName evidence="2">Uncharacterized protein</fullName>
    </submittedName>
</protein>
<feature type="transmembrane region" description="Helical" evidence="1">
    <location>
        <begin position="7"/>
        <end position="24"/>
    </location>
</feature>